<comment type="caution">
    <text evidence="2">The sequence shown here is derived from an EMBL/GenBank/DDBJ whole genome shotgun (WGS) entry which is preliminary data.</text>
</comment>
<evidence type="ECO:0000256" key="1">
    <source>
        <dbReference type="SAM" id="MobiDB-lite"/>
    </source>
</evidence>
<gene>
    <name evidence="2" type="ORF">ACFYXQ_27245</name>
</gene>
<evidence type="ECO:0000313" key="3">
    <source>
        <dbReference type="Proteomes" id="UP001601992"/>
    </source>
</evidence>
<accession>A0ABW6S5A9</accession>
<proteinExistence type="predicted"/>
<name>A0ABW6S5A9_9NOCA</name>
<feature type="region of interest" description="Disordered" evidence="1">
    <location>
        <begin position="1"/>
        <end position="52"/>
    </location>
</feature>
<dbReference type="Proteomes" id="UP001601992">
    <property type="component" value="Unassembled WGS sequence"/>
</dbReference>
<dbReference type="RefSeq" id="WP_157186402.1">
    <property type="nucleotide sequence ID" value="NZ_JBIAQY010000010.1"/>
</dbReference>
<organism evidence="2 3">
    <name type="scientific">Nocardia jiangxiensis</name>
    <dbReference type="NCBI Taxonomy" id="282685"/>
    <lineage>
        <taxon>Bacteria</taxon>
        <taxon>Bacillati</taxon>
        <taxon>Actinomycetota</taxon>
        <taxon>Actinomycetes</taxon>
        <taxon>Mycobacteriales</taxon>
        <taxon>Nocardiaceae</taxon>
        <taxon>Nocardia</taxon>
    </lineage>
</organism>
<evidence type="ECO:0000313" key="2">
    <source>
        <dbReference type="EMBL" id="MFF3571481.1"/>
    </source>
</evidence>
<protein>
    <submittedName>
        <fullName evidence="2">Uncharacterized protein</fullName>
    </submittedName>
</protein>
<sequence length="52" mass="5278">MADPRETDDPPQNTGAPNAVEADPAAPNSADALTAPQPGRTGAGPRSPEQIR</sequence>
<dbReference type="EMBL" id="JBIAQY010000010">
    <property type="protein sequence ID" value="MFF3571481.1"/>
    <property type="molecule type" value="Genomic_DNA"/>
</dbReference>
<reference evidence="2 3" key="1">
    <citation type="submission" date="2024-10" db="EMBL/GenBank/DDBJ databases">
        <title>The Natural Products Discovery Center: Release of the First 8490 Sequenced Strains for Exploring Actinobacteria Biosynthetic Diversity.</title>
        <authorList>
            <person name="Kalkreuter E."/>
            <person name="Kautsar S.A."/>
            <person name="Yang D."/>
            <person name="Bader C.D."/>
            <person name="Teijaro C.N."/>
            <person name="Fluegel L."/>
            <person name="Davis C.M."/>
            <person name="Simpson J.R."/>
            <person name="Lauterbach L."/>
            <person name="Steele A.D."/>
            <person name="Gui C."/>
            <person name="Meng S."/>
            <person name="Li G."/>
            <person name="Viehrig K."/>
            <person name="Ye F."/>
            <person name="Su P."/>
            <person name="Kiefer A.F."/>
            <person name="Nichols A."/>
            <person name="Cepeda A.J."/>
            <person name="Yan W."/>
            <person name="Fan B."/>
            <person name="Jiang Y."/>
            <person name="Adhikari A."/>
            <person name="Zheng C.-J."/>
            <person name="Schuster L."/>
            <person name="Cowan T.M."/>
            <person name="Smanski M.J."/>
            <person name="Chevrette M.G."/>
            <person name="De Carvalho L.P.S."/>
            <person name="Shen B."/>
        </authorList>
    </citation>
    <scope>NUCLEOTIDE SEQUENCE [LARGE SCALE GENOMIC DNA]</scope>
    <source>
        <strain evidence="2 3">NPDC002593</strain>
    </source>
</reference>
<keyword evidence="3" id="KW-1185">Reference proteome</keyword>